<dbReference type="Proteomes" id="UP000603200">
    <property type="component" value="Unassembled WGS sequence"/>
</dbReference>
<gene>
    <name evidence="2" type="ORF">Ahu01nite_011570</name>
</gene>
<name>A0ABQ3ZHL4_9ACTN</name>
<sequence>MLAVSWRDVVLAVLPSAQLTEGAPPGALSVAGDLLGAPLPDDLVAMLAETDGIRAPDGQDLVWPIARIVHDNTELRQLPEFKERETLVVFGDSGGGNDRVAYDAMSPAHILVWDRDTDERRPVAVDLADYFTRVLIEDYF</sequence>
<dbReference type="InterPro" id="IPR018958">
    <property type="entry name" value="Knr4/Smi1-like_dom"/>
</dbReference>
<dbReference type="Gene3D" id="3.40.1580.10">
    <property type="entry name" value="SMI1/KNR4-like"/>
    <property type="match status" value="1"/>
</dbReference>
<organism evidence="2 3">
    <name type="scientific">Winogradskya humida</name>
    <dbReference type="NCBI Taxonomy" id="113566"/>
    <lineage>
        <taxon>Bacteria</taxon>
        <taxon>Bacillati</taxon>
        <taxon>Actinomycetota</taxon>
        <taxon>Actinomycetes</taxon>
        <taxon>Micromonosporales</taxon>
        <taxon>Micromonosporaceae</taxon>
        <taxon>Winogradskya</taxon>
    </lineage>
</organism>
<accession>A0ABQ3ZHL4</accession>
<keyword evidence="3" id="KW-1185">Reference proteome</keyword>
<comment type="caution">
    <text evidence="2">The sequence shown here is derived from an EMBL/GenBank/DDBJ whole genome shotgun (WGS) entry which is preliminary data.</text>
</comment>
<evidence type="ECO:0000313" key="2">
    <source>
        <dbReference type="EMBL" id="GIE18055.1"/>
    </source>
</evidence>
<dbReference type="SUPFAM" id="SSF160631">
    <property type="entry name" value="SMI1/KNR4-like"/>
    <property type="match status" value="1"/>
</dbReference>
<evidence type="ECO:0000313" key="3">
    <source>
        <dbReference type="Proteomes" id="UP000603200"/>
    </source>
</evidence>
<feature type="domain" description="Knr4/Smi1-like" evidence="1">
    <location>
        <begin position="29"/>
        <end position="132"/>
    </location>
</feature>
<dbReference type="EMBL" id="BOMN01000013">
    <property type="protein sequence ID" value="GIE18055.1"/>
    <property type="molecule type" value="Genomic_DNA"/>
</dbReference>
<reference evidence="2 3" key="1">
    <citation type="submission" date="2021-01" db="EMBL/GenBank/DDBJ databases">
        <title>Whole genome shotgun sequence of Actinoplanes humidus NBRC 14915.</title>
        <authorList>
            <person name="Komaki H."/>
            <person name="Tamura T."/>
        </authorList>
    </citation>
    <scope>NUCLEOTIDE SEQUENCE [LARGE SCALE GENOMIC DNA]</scope>
    <source>
        <strain evidence="2 3">NBRC 14915</strain>
    </source>
</reference>
<dbReference type="InterPro" id="IPR037883">
    <property type="entry name" value="Knr4/Smi1-like_sf"/>
</dbReference>
<evidence type="ECO:0000259" key="1">
    <source>
        <dbReference type="Pfam" id="PF09346"/>
    </source>
</evidence>
<dbReference type="Pfam" id="PF09346">
    <property type="entry name" value="SMI1_KNR4"/>
    <property type="match status" value="1"/>
</dbReference>
<proteinExistence type="predicted"/>
<protein>
    <recommendedName>
        <fullName evidence="1">Knr4/Smi1-like domain-containing protein</fullName>
    </recommendedName>
</protein>
<dbReference type="RefSeq" id="WP_203835311.1">
    <property type="nucleotide sequence ID" value="NZ_BAAATV010000004.1"/>
</dbReference>